<gene>
    <name evidence="3" type="ORF">E6C55_04825</name>
</gene>
<reference evidence="3 4" key="1">
    <citation type="submission" date="2019-04" db="EMBL/GenBank/DDBJ databases">
        <title>Cohnella sp. nov. isolated from preserved vegetables.</title>
        <authorList>
            <person name="Lin S.-Y."/>
            <person name="Hung M.-H."/>
            <person name="Young C.-C."/>
        </authorList>
    </citation>
    <scope>NUCLEOTIDE SEQUENCE [LARGE SCALE GENOMIC DNA]</scope>
    <source>
        <strain evidence="3 4">CC-MHH1044</strain>
    </source>
</reference>
<dbReference type="Gene3D" id="3.30.457.10">
    <property type="entry name" value="Copper amine oxidase-like, N-terminal domain"/>
    <property type="match status" value="1"/>
</dbReference>
<dbReference type="Pfam" id="PF07833">
    <property type="entry name" value="Cu_amine_oxidN1"/>
    <property type="match status" value="1"/>
</dbReference>
<accession>A0A4S4C815</accession>
<dbReference type="InterPro" id="IPR036582">
    <property type="entry name" value="Mao_N_sf"/>
</dbReference>
<evidence type="ECO:0000313" key="4">
    <source>
        <dbReference type="Proteomes" id="UP000310636"/>
    </source>
</evidence>
<dbReference type="Proteomes" id="UP000310636">
    <property type="component" value="Unassembled WGS sequence"/>
</dbReference>
<feature type="signal peptide" evidence="1">
    <location>
        <begin position="1"/>
        <end position="26"/>
    </location>
</feature>
<evidence type="ECO:0000256" key="1">
    <source>
        <dbReference type="SAM" id="SignalP"/>
    </source>
</evidence>
<evidence type="ECO:0000313" key="3">
    <source>
        <dbReference type="EMBL" id="THF83487.1"/>
    </source>
</evidence>
<name>A0A4S4C815_9BACL</name>
<dbReference type="InterPro" id="IPR012854">
    <property type="entry name" value="Cu_amine_oxidase-like_N"/>
</dbReference>
<comment type="caution">
    <text evidence="3">The sequence shown here is derived from an EMBL/GenBank/DDBJ whole genome shotgun (WGS) entry which is preliminary data.</text>
</comment>
<feature type="chain" id="PRO_5020822448" evidence="1">
    <location>
        <begin position="27"/>
        <end position="262"/>
    </location>
</feature>
<protein>
    <submittedName>
        <fullName evidence="3">Copper amine oxidase N-terminal domain-containing protein</fullName>
    </submittedName>
</protein>
<dbReference type="EMBL" id="SSOB01000004">
    <property type="protein sequence ID" value="THF83487.1"/>
    <property type="molecule type" value="Genomic_DNA"/>
</dbReference>
<evidence type="ECO:0000259" key="2">
    <source>
        <dbReference type="Pfam" id="PF07833"/>
    </source>
</evidence>
<feature type="domain" description="Copper amine oxidase-like N-terminal" evidence="2">
    <location>
        <begin position="50"/>
        <end position="143"/>
    </location>
</feature>
<proteinExistence type="predicted"/>
<dbReference type="OrthoDB" id="2649379at2"/>
<dbReference type="RefSeq" id="WP_136368643.1">
    <property type="nucleotide sequence ID" value="NZ_SSOB01000004.1"/>
</dbReference>
<sequence>MRKFIALFTVLGMLIGLVGFTSSAGAATQETVPVHLKVGKFYILYTKYGAPIADDKERILIPLRMIEGLLGGQVNYVNKTKTATVQWLDHEFELTIASRTAKVDGVTVMMDTVPILKNGAMFLPVRLFLEPLGINYSWDQGNKLLSFNDERVIVGKPFKLFDGQDGNADGTDNKLILDSYKLVRSQTGLKVTLHAKNLSGTAIPEGTADINPLSYFADGSFSVDSYSRPTSAPIGEIAAYGSTEITRAYASSLEYLIAVARI</sequence>
<organism evidence="3 4">
    <name type="scientific">Cohnella fermenti</name>
    <dbReference type="NCBI Taxonomy" id="2565925"/>
    <lineage>
        <taxon>Bacteria</taxon>
        <taxon>Bacillati</taxon>
        <taxon>Bacillota</taxon>
        <taxon>Bacilli</taxon>
        <taxon>Bacillales</taxon>
        <taxon>Paenibacillaceae</taxon>
        <taxon>Cohnella</taxon>
    </lineage>
</organism>
<dbReference type="SUPFAM" id="SSF55383">
    <property type="entry name" value="Copper amine oxidase, domain N"/>
    <property type="match status" value="1"/>
</dbReference>
<dbReference type="AlphaFoldDB" id="A0A4S4C815"/>
<keyword evidence="4" id="KW-1185">Reference proteome</keyword>
<keyword evidence="1" id="KW-0732">Signal</keyword>